<comment type="caution">
    <text evidence="7">The sequence shown here is derived from an EMBL/GenBank/DDBJ whole genome shotgun (WGS) entry which is preliminary data.</text>
</comment>
<dbReference type="SUPFAM" id="SSF51905">
    <property type="entry name" value="FAD/NAD(P)-binding domain"/>
    <property type="match status" value="1"/>
</dbReference>
<dbReference type="GO" id="GO:0033765">
    <property type="term" value="F:steroid dehydrogenase activity, acting on the CH-CH group of donors"/>
    <property type="evidence" value="ECO:0007669"/>
    <property type="project" value="UniProtKB-ARBA"/>
</dbReference>
<name>A0A7Z0IKR6_9ACTN</name>
<gene>
    <name evidence="7" type="ORF">GGQ54_001292</name>
</gene>
<sequence length="793" mass="85403">MSAPAGDGVYALRYAWRTASVRGEHFYGHPADCMGPWPIDYYTWAIVRGDRAIVVDTGFTAAEAARRGDRPYVASPVELLGRLGLGPEQVSDVVLSHLHYDHTGHLDAYPAATLHVQRDELDFWRGPMARRGAYAHLLHPGDLARLGELEAAGRVRVHAGDARLDDRVSLHLVGGHTAGTQVVRVATDAGPVVLASDASHFYANLDEDHPYGVVHELPRMYLAFDRLRELAGDDGVIVPGHDPRVPDRHPAVPGTDDAVFSLTPHPPPVNPPTRERRNRMSQQVETAAQPTTEDRAVADRAEPIEADAIEADVIVVGGGNAGFSAAHAAAERGRRVLLLERGTREESGGNSFYTAGATRIPHDGMTDLRDLVEPDERHAVSEVPPYSREEYAADLAKVTEGRGDPELAAVLVADALDAVRWLHGLGVKYRLMYERQAFQRPDGSYLFWGGLHVGNVGGGEGLIADHTAVARRLGIDVRYGVHVTDLIVTAGRVVGVRGTADGAELTARAESVIIAAGGFEANPQWRERYLGPGWSHAVVRGTPNNTGDLIAAALDLGAARGGDWSTCHSVQWDAGHPENASNRELTNRLTRQSYPFGILVNRDGLRFLDEGADFRNYTYAKYGREILAQPGSVAYQIFDATLRPMLRAEEYEMPGVTEVVADTIEELAGRIGVPAEALARTVGEFNASIDRSVPFDPTIKDGRSAAVRPPKSNWAAPIETGPFYAYPVTCGITFTFGGLRGDLDGRVLDESGVPIPGLYACGEALGGLFSVNYPGGSGLAAGMVFGRRAGRIA</sequence>
<reference evidence="7 8" key="1">
    <citation type="submission" date="2020-07" db="EMBL/GenBank/DDBJ databases">
        <title>Sequencing the genomes of 1000 actinobacteria strains.</title>
        <authorList>
            <person name="Klenk H.-P."/>
        </authorList>
    </citation>
    <scope>NUCLEOTIDE SEQUENCE [LARGE SCALE GENOMIC DNA]</scope>
    <source>
        <strain evidence="7 8">DSM 103164</strain>
    </source>
</reference>
<dbReference type="SUPFAM" id="SSF56425">
    <property type="entry name" value="Succinate dehydrogenase/fumarate reductase flavoprotein, catalytic domain"/>
    <property type="match status" value="1"/>
</dbReference>
<keyword evidence="3" id="KW-0274">FAD</keyword>
<feature type="compositionally biased region" description="Polar residues" evidence="5">
    <location>
        <begin position="280"/>
        <end position="291"/>
    </location>
</feature>
<dbReference type="PANTHER" id="PTHR43400:SF7">
    <property type="entry name" value="FAD-DEPENDENT OXIDOREDUCTASE 2 FAD BINDING DOMAIN-CONTAINING PROTEIN"/>
    <property type="match status" value="1"/>
</dbReference>
<evidence type="ECO:0000313" key="8">
    <source>
        <dbReference type="Proteomes" id="UP000527616"/>
    </source>
</evidence>
<dbReference type="Gene3D" id="3.60.15.10">
    <property type="entry name" value="Ribonuclease Z/Hydroxyacylglutathione hydrolase-like"/>
    <property type="match status" value="1"/>
</dbReference>
<dbReference type="Gene3D" id="3.50.50.60">
    <property type="entry name" value="FAD/NAD(P)-binding domain"/>
    <property type="match status" value="1"/>
</dbReference>
<evidence type="ECO:0000259" key="6">
    <source>
        <dbReference type="SMART" id="SM00849"/>
    </source>
</evidence>
<evidence type="ECO:0000256" key="5">
    <source>
        <dbReference type="SAM" id="MobiDB-lite"/>
    </source>
</evidence>
<dbReference type="RefSeq" id="WP_179444649.1">
    <property type="nucleotide sequence ID" value="NZ_JACBZS010000001.1"/>
</dbReference>
<dbReference type="CDD" id="cd07729">
    <property type="entry name" value="AHL_lactonase_MBL-fold"/>
    <property type="match status" value="1"/>
</dbReference>
<dbReference type="Pfam" id="PF00890">
    <property type="entry name" value="FAD_binding_2"/>
    <property type="match status" value="1"/>
</dbReference>
<dbReference type="InterPro" id="IPR050315">
    <property type="entry name" value="FAD-oxidoreductase_2"/>
</dbReference>
<dbReference type="InterPro" id="IPR001279">
    <property type="entry name" value="Metallo-B-lactamas"/>
</dbReference>
<dbReference type="Gene3D" id="3.90.700.10">
    <property type="entry name" value="Succinate dehydrogenase/fumarate reductase flavoprotein, catalytic domain"/>
    <property type="match status" value="1"/>
</dbReference>
<protein>
    <submittedName>
        <fullName evidence="7">Precorrin 3B synthase CobZ</fullName>
    </submittedName>
</protein>
<dbReference type="SUPFAM" id="SSF56281">
    <property type="entry name" value="Metallo-hydrolase/oxidoreductase"/>
    <property type="match status" value="1"/>
</dbReference>
<evidence type="ECO:0000256" key="4">
    <source>
        <dbReference type="ARBA" id="ARBA00023002"/>
    </source>
</evidence>
<feature type="region of interest" description="Disordered" evidence="5">
    <location>
        <begin position="241"/>
        <end position="296"/>
    </location>
</feature>
<dbReference type="InterPro" id="IPR036188">
    <property type="entry name" value="FAD/NAD-bd_sf"/>
</dbReference>
<feature type="compositionally biased region" description="Basic and acidic residues" evidence="5">
    <location>
        <begin position="241"/>
        <end position="250"/>
    </location>
</feature>
<accession>A0A7Z0IKR6</accession>
<evidence type="ECO:0000256" key="3">
    <source>
        <dbReference type="ARBA" id="ARBA00022827"/>
    </source>
</evidence>
<dbReference type="EMBL" id="JACBZS010000001">
    <property type="protein sequence ID" value="NYI70732.1"/>
    <property type="molecule type" value="Genomic_DNA"/>
</dbReference>
<dbReference type="Pfam" id="PF00753">
    <property type="entry name" value="Lactamase_B"/>
    <property type="match status" value="1"/>
</dbReference>
<dbReference type="Proteomes" id="UP000527616">
    <property type="component" value="Unassembled WGS sequence"/>
</dbReference>
<proteinExistence type="predicted"/>
<dbReference type="NCBIfam" id="NF006130">
    <property type="entry name" value="PRK08274.1"/>
    <property type="match status" value="1"/>
</dbReference>
<dbReference type="PANTHER" id="PTHR43400">
    <property type="entry name" value="FUMARATE REDUCTASE"/>
    <property type="match status" value="1"/>
</dbReference>
<comment type="cofactor">
    <cofactor evidence="1">
        <name>FAD</name>
        <dbReference type="ChEBI" id="CHEBI:57692"/>
    </cofactor>
</comment>
<keyword evidence="4" id="KW-0560">Oxidoreductase</keyword>
<evidence type="ECO:0000313" key="7">
    <source>
        <dbReference type="EMBL" id="NYI70732.1"/>
    </source>
</evidence>
<feature type="domain" description="Metallo-beta-lactamase" evidence="6">
    <location>
        <begin position="40"/>
        <end position="241"/>
    </location>
</feature>
<keyword evidence="2" id="KW-0285">Flavoprotein</keyword>
<dbReference type="AlphaFoldDB" id="A0A7Z0IKR6"/>
<evidence type="ECO:0000256" key="1">
    <source>
        <dbReference type="ARBA" id="ARBA00001974"/>
    </source>
</evidence>
<dbReference type="InterPro" id="IPR027477">
    <property type="entry name" value="Succ_DH/fumarate_Rdtase_cat_sf"/>
</dbReference>
<dbReference type="InterPro" id="IPR003953">
    <property type="entry name" value="FAD-dep_OxRdtase_2_FAD-bd"/>
</dbReference>
<evidence type="ECO:0000256" key="2">
    <source>
        <dbReference type="ARBA" id="ARBA00022630"/>
    </source>
</evidence>
<dbReference type="InterPro" id="IPR036866">
    <property type="entry name" value="RibonucZ/Hydroxyglut_hydro"/>
</dbReference>
<keyword evidence="8" id="KW-1185">Reference proteome</keyword>
<organism evidence="7 8">
    <name type="scientific">Naumannella cuiyingiana</name>
    <dbReference type="NCBI Taxonomy" id="1347891"/>
    <lineage>
        <taxon>Bacteria</taxon>
        <taxon>Bacillati</taxon>
        <taxon>Actinomycetota</taxon>
        <taxon>Actinomycetes</taxon>
        <taxon>Propionibacteriales</taxon>
        <taxon>Propionibacteriaceae</taxon>
        <taxon>Naumannella</taxon>
    </lineage>
</organism>
<dbReference type="SMART" id="SM00849">
    <property type="entry name" value="Lactamase_B"/>
    <property type="match status" value="1"/>
</dbReference>